<gene>
    <name evidence="1" type="primary">Acey_s0014.g2257</name>
    <name evidence="1" type="ORF">Y032_0014g2257</name>
</gene>
<sequence>MPSSLLDQDGPVLLLRTCVLALSSPFHRRTCIRTFSQLLGLNICPYCLFKNIDGLRDCTIAAEPERGLRKERAPTERVH</sequence>
<proteinExistence type="predicted"/>
<accession>A0A016V9Q0</accession>
<keyword evidence="2" id="KW-1185">Reference proteome</keyword>
<evidence type="ECO:0000313" key="2">
    <source>
        <dbReference type="Proteomes" id="UP000024635"/>
    </source>
</evidence>
<dbReference type="EMBL" id="JARK01001350">
    <property type="protein sequence ID" value="EYC23991.1"/>
    <property type="molecule type" value="Genomic_DNA"/>
</dbReference>
<protein>
    <submittedName>
        <fullName evidence="1">Uncharacterized protein</fullName>
    </submittedName>
</protein>
<organism evidence="1 2">
    <name type="scientific">Ancylostoma ceylanicum</name>
    <dbReference type="NCBI Taxonomy" id="53326"/>
    <lineage>
        <taxon>Eukaryota</taxon>
        <taxon>Metazoa</taxon>
        <taxon>Ecdysozoa</taxon>
        <taxon>Nematoda</taxon>
        <taxon>Chromadorea</taxon>
        <taxon>Rhabditida</taxon>
        <taxon>Rhabditina</taxon>
        <taxon>Rhabditomorpha</taxon>
        <taxon>Strongyloidea</taxon>
        <taxon>Ancylostomatidae</taxon>
        <taxon>Ancylostomatinae</taxon>
        <taxon>Ancylostoma</taxon>
    </lineage>
</organism>
<dbReference type="AlphaFoldDB" id="A0A016V9Q0"/>
<reference evidence="2" key="1">
    <citation type="journal article" date="2015" name="Nat. Genet.">
        <title>The genome and transcriptome of the zoonotic hookworm Ancylostoma ceylanicum identify infection-specific gene families.</title>
        <authorList>
            <person name="Schwarz E.M."/>
            <person name="Hu Y."/>
            <person name="Antoshechkin I."/>
            <person name="Miller M.M."/>
            <person name="Sternberg P.W."/>
            <person name="Aroian R.V."/>
        </authorList>
    </citation>
    <scope>NUCLEOTIDE SEQUENCE</scope>
    <source>
        <strain evidence="2">HY135</strain>
    </source>
</reference>
<dbReference type="Proteomes" id="UP000024635">
    <property type="component" value="Unassembled WGS sequence"/>
</dbReference>
<evidence type="ECO:0000313" key="1">
    <source>
        <dbReference type="EMBL" id="EYC23991.1"/>
    </source>
</evidence>
<comment type="caution">
    <text evidence="1">The sequence shown here is derived from an EMBL/GenBank/DDBJ whole genome shotgun (WGS) entry which is preliminary data.</text>
</comment>
<name>A0A016V9Q0_9BILA</name>